<keyword evidence="2" id="KW-1185">Reference proteome</keyword>
<dbReference type="OrthoDB" id="20567at10239"/>
<proteinExistence type="predicted"/>
<dbReference type="GeneID" id="29057606"/>
<dbReference type="EMBL" id="KU749310">
    <property type="protein sequence ID" value="AOP31507.1"/>
    <property type="molecule type" value="Genomic_DNA"/>
</dbReference>
<dbReference type="RefSeq" id="YP_009282722.1">
    <property type="nucleotide sequence ID" value="NC_031038.1"/>
</dbReference>
<dbReference type="Pfam" id="PF06227">
    <property type="entry name" value="Poxv_Bcl-2-like"/>
    <property type="match status" value="1"/>
</dbReference>
<accession>A0A1C9KBH0</accession>
<dbReference type="Proteomes" id="UP000201873">
    <property type="component" value="Segment"/>
</dbReference>
<dbReference type="InterPro" id="IPR022819">
    <property type="entry name" value="Poxvirus_Bcl-2-like"/>
</dbReference>
<protein>
    <submittedName>
        <fullName evidence="1">Putative tlr signaling inhibitor</fullName>
    </submittedName>
</protein>
<reference evidence="1 2" key="1">
    <citation type="journal article" date="2016" name="Virus Genes">
        <title>The genomes of three North American orthopoxviruses.</title>
        <authorList>
            <person name="Smithson C."/>
            <person name="Tang N."/>
            <person name="Sammons S."/>
            <person name="Frace M."/>
            <person name="Batra D."/>
            <person name="Li Y."/>
            <person name="Emerson G.L."/>
            <person name="Carroll D.S."/>
            <person name="Upton C."/>
        </authorList>
    </citation>
    <scope>NUCLEOTIDE SEQUENCE [LARGE SCALE GENOMIC DNA]</scope>
    <source>
        <strain evidence="1 2">WA</strain>
    </source>
</reference>
<gene>
    <name evidence="1" type="ORF">SKPV-WA-028</name>
</gene>
<evidence type="ECO:0000313" key="1">
    <source>
        <dbReference type="EMBL" id="AOP31507.1"/>
    </source>
</evidence>
<organism evidence="1 2">
    <name type="scientific">Skunkpox virus</name>
    <dbReference type="NCBI Taxonomy" id="160796"/>
    <lineage>
        <taxon>Viruses</taxon>
        <taxon>Varidnaviria</taxon>
        <taxon>Bamfordvirae</taxon>
        <taxon>Nucleocytoviricota</taxon>
        <taxon>Pokkesviricetes</taxon>
        <taxon>Chitovirales</taxon>
        <taxon>Poxviridae</taxon>
        <taxon>Chordopoxvirinae</taxon>
        <taxon>Orthopoxvirus</taxon>
        <taxon>Orthopoxvirus skunkpox</taxon>
    </lineage>
</organism>
<sequence length="193" mass="22871">MDGKSSKVLLETIVKMDNSEVTKMIEMLNYPESQNSSEDVCVMCDDSIASRYINDYINKSMKQITRQDVDVFGIVDRFLSMDNDELSNNTCNLIKELRTYKQLAIDHYGSYVEYAIKEIHRNPNYNINLFRKLKRTREDTFKIDPVNYVKKVIGFVSILTRYNPVHIHVLYDNVTYDYIDCFTDYLRNKYFQN</sequence>
<dbReference type="KEGG" id="vg:29057606"/>
<name>A0A1C9KBH0_9POXV</name>
<evidence type="ECO:0000313" key="2">
    <source>
        <dbReference type="Proteomes" id="UP000201873"/>
    </source>
</evidence>